<dbReference type="SUPFAM" id="SSF54160">
    <property type="entry name" value="Chromo domain-like"/>
    <property type="match status" value="1"/>
</dbReference>
<comment type="caution">
    <text evidence="2">The sequence shown here is derived from an EMBL/GenBank/DDBJ whole genome shotgun (WGS) entry which is preliminary data.</text>
</comment>
<dbReference type="InterPro" id="IPR016197">
    <property type="entry name" value="Chromo-like_dom_sf"/>
</dbReference>
<reference evidence="2 3" key="1">
    <citation type="submission" date="2024-05" db="EMBL/GenBank/DDBJ databases">
        <title>Genome sequencing and assembly of Indian major carp, Cirrhinus mrigala (Hamilton, 1822).</title>
        <authorList>
            <person name="Mohindra V."/>
            <person name="Chowdhury L.M."/>
            <person name="Lal K."/>
            <person name="Jena J.K."/>
        </authorList>
    </citation>
    <scope>NUCLEOTIDE SEQUENCE [LARGE SCALE GENOMIC DNA]</scope>
    <source>
        <strain evidence="2">CM1030</strain>
        <tissue evidence="2">Blood</tissue>
    </source>
</reference>
<gene>
    <name evidence="2" type="ORF">M9458_018059</name>
</gene>
<feature type="non-terminal residue" evidence="2">
    <location>
        <position position="1"/>
    </location>
</feature>
<dbReference type="EMBL" id="JAMKFB020000008">
    <property type="protein sequence ID" value="KAL0186389.1"/>
    <property type="molecule type" value="Genomic_DNA"/>
</dbReference>
<dbReference type="PANTHER" id="PTHR46148:SF52">
    <property type="entry name" value="OS04G0603800 PROTEIN"/>
    <property type="match status" value="1"/>
</dbReference>
<protein>
    <recommendedName>
        <fullName evidence="1">Tf2-1-like SH3-like domain-containing protein</fullName>
    </recommendedName>
</protein>
<sequence>GGRPPQYQPGDRDLRLRLPCRKLGPRYMGPFQIQRQINDVTYQLQLPPRYCIHPTLHVSLLKPFSPSATDTTGAEAVPPPPEVLDQLSIYTVHEILDSRHRGGRLEYLIGCEG</sequence>
<dbReference type="InterPro" id="IPR056924">
    <property type="entry name" value="SH3_Tf2-1"/>
</dbReference>
<evidence type="ECO:0000259" key="1">
    <source>
        <dbReference type="Pfam" id="PF24626"/>
    </source>
</evidence>
<dbReference type="PANTHER" id="PTHR46148">
    <property type="entry name" value="CHROMO DOMAIN-CONTAINING PROTEIN"/>
    <property type="match status" value="1"/>
</dbReference>
<evidence type="ECO:0000313" key="2">
    <source>
        <dbReference type="EMBL" id="KAL0186389.1"/>
    </source>
</evidence>
<dbReference type="AlphaFoldDB" id="A0ABD0QJS5"/>
<proteinExistence type="predicted"/>
<feature type="non-terminal residue" evidence="2">
    <location>
        <position position="113"/>
    </location>
</feature>
<accession>A0ABD0QJS5</accession>
<organism evidence="2 3">
    <name type="scientific">Cirrhinus mrigala</name>
    <name type="common">Mrigala</name>
    <dbReference type="NCBI Taxonomy" id="683832"/>
    <lineage>
        <taxon>Eukaryota</taxon>
        <taxon>Metazoa</taxon>
        <taxon>Chordata</taxon>
        <taxon>Craniata</taxon>
        <taxon>Vertebrata</taxon>
        <taxon>Euteleostomi</taxon>
        <taxon>Actinopterygii</taxon>
        <taxon>Neopterygii</taxon>
        <taxon>Teleostei</taxon>
        <taxon>Ostariophysi</taxon>
        <taxon>Cypriniformes</taxon>
        <taxon>Cyprinidae</taxon>
        <taxon>Labeoninae</taxon>
        <taxon>Labeonini</taxon>
        <taxon>Cirrhinus</taxon>
    </lineage>
</organism>
<dbReference type="Pfam" id="PF24626">
    <property type="entry name" value="SH3_Tf2-1"/>
    <property type="match status" value="1"/>
</dbReference>
<feature type="domain" description="Tf2-1-like SH3-like" evidence="1">
    <location>
        <begin position="18"/>
        <end position="64"/>
    </location>
</feature>
<dbReference type="Proteomes" id="UP001529510">
    <property type="component" value="Unassembled WGS sequence"/>
</dbReference>
<evidence type="ECO:0000313" key="3">
    <source>
        <dbReference type="Proteomes" id="UP001529510"/>
    </source>
</evidence>
<name>A0ABD0QJS5_CIRMR</name>
<keyword evidence="3" id="KW-1185">Reference proteome</keyword>